<feature type="transmembrane region" description="Helical" evidence="2">
    <location>
        <begin position="574"/>
        <end position="594"/>
    </location>
</feature>
<keyword evidence="4" id="KW-1185">Reference proteome</keyword>
<dbReference type="AlphaFoldDB" id="A0A7J8C8M6"/>
<feature type="compositionally biased region" description="Polar residues" evidence="1">
    <location>
        <begin position="123"/>
        <end position="221"/>
    </location>
</feature>
<feature type="compositionally biased region" description="Low complexity" evidence="1">
    <location>
        <begin position="1"/>
        <end position="14"/>
    </location>
</feature>
<dbReference type="EMBL" id="JACASF010000021">
    <property type="protein sequence ID" value="KAF6407197.1"/>
    <property type="molecule type" value="Genomic_DNA"/>
</dbReference>
<keyword evidence="2" id="KW-0472">Membrane</keyword>
<sequence length="608" mass="67748">MSQKPQSSQQTSQSDLLPEDPNNTQDETQDPSSVTHSPMESVQDLPSIICTRRVSIQEPLPTAHTRRISIQEHPPTVHTHLVSIQEHPPSVHTRRTSIQEPPAGILTRRVSTQEPPASILTRRVSTQEPPASSLTRRVSIQEPPASSLTRRVSIQEPPASSLTRRVSIQEPSASSLTRRVSIQEPPASTLTNRASIQEPPASTLTRRVSIQEPPASSLTRRVSIQEPSPIIHTRRVSIQEPPSFVHTPLVSIEEMPSFGVSSQIISQDTQPASYGSSSNNQDIPLGFQTRRLSAQKPCLLTHVPLTSIESVAYSSNINFQDDLSSTESHHSGLQGSKLPVRANVDVPPSITYSPEASIESMESILWNSQENFKDSLYKFQFRGSSLDNIPTNSSTETSFYGFQDGHRRRQSQLPLGRRLLHEAKKISRQLSLVLSLAGMMIISLITLGQPWMHFQVPLTPPGDPAGPLTMPINTIFFVRCSDISCRKEHDKNAYLLDFAWAFLLIATITGFCVCFVLIDTIFFTSSNLSILDFSGIVISILTGANMILGILFYLMQAHEYLQEGMTYRLGCSFYLAWIGSFCFLMTGFFFYLNYINFWSILANQAIWT</sequence>
<evidence type="ECO:0000256" key="1">
    <source>
        <dbReference type="SAM" id="MobiDB-lite"/>
    </source>
</evidence>
<dbReference type="InParanoid" id="A0A7J8C8M6"/>
<comment type="caution">
    <text evidence="3">The sequence shown here is derived from an EMBL/GenBank/DDBJ whole genome shotgun (WGS) entry which is preliminary data.</text>
</comment>
<feature type="transmembrane region" description="Helical" evidence="2">
    <location>
        <begin position="530"/>
        <end position="554"/>
    </location>
</feature>
<dbReference type="Gene3D" id="1.20.140.150">
    <property type="match status" value="1"/>
</dbReference>
<gene>
    <name evidence="3" type="ORF">HJG59_009878</name>
</gene>
<evidence type="ECO:0000256" key="2">
    <source>
        <dbReference type="SAM" id="Phobius"/>
    </source>
</evidence>
<reference evidence="3 4" key="1">
    <citation type="journal article" date="2020" name="Nature">
        <title>Six reference-quality genomes reveal evolution of bat adaptations.</title>
        <authorList>
            <person name="Jebb D."/>
            <person name="Huang Z."/>
            <person name="Pippel M."/>
            <person name="Hughes G.M."/>
            <person name="Lavrichenko K."/>
            <person name="Devanna P."/>
            <person name="Winkler S."/>
            <person name="Jermiin L.S."/>
            <person name="Skirmuntt E.C."/>
            <person name="Katzourakis A."/>
            <person name="Burkitt-Gray L."/>
            <person name="Ray D.A."/>
            <person name="Sullivan K.A.M."/>
            <person name="Roscito J.G."/>
            <person name="Kirilenko B.M."/>
            <person name="Davalos L.M."/>
            <person name="Corthals A.P."/>
            <person name="Power M.L."/>
            <person name="Jones G."/>
            <person name="Ransome R.D."/>
            <person name="Dechmann D.K.N."/>
            <person name="Locatelli A.G."/>
            <person name="Puechmaille S.J."/>
            <person name="Fedrigo O."/>
            <person name="Jarvis E.D."/>
            <person name="Hiller M."/>
            <person name="Vernes S.C."/>
            <person name="Myers E.W."/>
            <person name="Teeling E.C."/>
        </authorList>
    </citation>
    <scope>NUCLEOTIDE SEQUENCE [LARGE SCALE GENOMIC DNA]</scope>
    <source>
        <strain evidence="3">MMolMol1</strain>
        <tissue evidence="3">Muscle</tissue>
    </source>
</reference>
<proteinExistence type="predicted"/>
<feature type="region of interest" description="Disordered" evidence="1">
    <location>
        <begin position="1"/>
        <end position="42"/>
    </location>
</feature>
<accession>A0A7J8C8M6</accession>
<keyword evidence="2" id="KW-1133">Transmembrane helix</keyword>
<name>A0A7J8C8M6_MOLMO</name>
<evidence type="ECO:0000313" key="3">
    <source>
        <dbReference type="EMBL" id="KAF6407197.1"/>
    </source>
</evidence>
<feature type="region of interest" description="Disordered" evidence="1">
    <location>
        <begin position="122"/>
        <end position="221"/>
    </location>
</feature>
<feature type="transmembrane region" description="Helical" evidence="2">
    <location>
        <begin position="498"/>
        <end position="518"/>
    </location>
</feature>
<keyword evidence="2" id="KW-0812">Transmembrane</keyword>
<organism evidence="3 4">
    <name type="scientific">Molossus molossus</name>
    <name type="common">Pallas' mastiff bat</name>
    <name type="synonym">Vespertilio molossus</name>
    <dbReference type="NCBI Taxonomy" id="27622"/>
    <lineage>
        <taxon>Eukaryota</taxon>
        <taxon>Metazoa</taxon>
        <taxon>Chordata</taxon>
        <taxon>Craniata</taxon>
        <taxon>Vertebrata</taxon>
        <taxon>Euteleostomi</taxon>
        <taxon>Mammalia</taxon>
        <taxon>Eutheria</taxon>
        <taxon>Laurasiatheria</taxon>
        <taxon>Chiroptera</taxon>
        <taxon>Yangochiroptera</taxon>
        <taxon>Molossidae</taxon>
        <taxon>Molossus</taxon>
    </lineage>
</organism>
<feature type="transmembrane region" description="Helical" evidence="2">
    <location>
        <begin position="430"/>
        <end position="452"/>
    </location>
</feature>
<dbReference type="Proteomes" id="UP000550707">
    <property type="component" value="Unassembled WGS sequence"/>
</dbReference>
<protein>
    <submittedName>
        <fullName evidence="3">Uncharacterized protein</fullName>
    </submittedName>
</protein>
<feature type="compositionally biased region" description="Polar residues" evidence="1">
    <location>
        <begin position="21"/>
        <end position="40"/>
    </location>
</feature>
<evidence type="ECO:0000313" key="4">
    <source>
        <dbReference type="Proteomes" id="UP000550707"/>
    </source>
</evidence>